<dbReference type="AlphaFoldDB" id="A0A7J6BZH1"/>
<keyword evidence="3" id="KW-0964">Secreted</keyword>
<dbReference type="GO" id="GO:0005576">
    <property type="term" value="C:extracellular region"/>
    <property type="evidence" value="ECO:0007669"/>
    <property type="project" value="UniProtKB-SubCell"/>
</dbReference>
<feature type="domain" description="Granulins" evidence="6">
    <location>
        <begin position="240"/>
        <end position="253"/>
    </location>
</feature>
<dbReference type="Proteomes" id="UP000579812">
    <property type="component" value="Unassembled WGS sequence"/>
</dbReference>
<organism evidence="7 8">
    <name type="scientific">Onychostoma macrolepis</name>
    <dbReference type="NCBI Taxonomy" id="369639"/>
    <lineage>
        <taxon>Eukaryota</taxon>
        <taxon>Metazoa</taxon>
        <taxon>Chordata</taxon>
        <taxon>Craniata</taxon>
        <taxon>Vertebrata</taxon>
        <taxon>Euteleostomi</taxon>
        <taxon>Actinopterygii</taxon>
        <taxon>Neopterygii</taxon>
        <taxon>Teleostei</taxon>
        <taxon>Ostariophysi</taxon>
        <taxon>Cypriniformes</taxon>
        <taxon>Cyprinidae</taxon>
        <taxon>Acrossocheilinae</taxon>
        <taxon>Onychostoma</taxon>
    </lineage>
</organism>
<dbReference type="InterPro" id="IPR000118">
    <property type="entry name" value="Granulin"/>
</dbReference>
<feature type="chain" id="PRO_5029591718" description="Granulins domain-containing protein" evidence="5">
    <location>
        <begin position="16"/>
        <end position="329"/>
    </location>
</feature>
<evidence type="ECO:0000259" key="6">
    <source>
        <dbReference type="PROSITE" id="PS00799"/>
    </source>
</evidence>
<dbReference type="SMART" id="SM00277">
    <property type="entry name" value="GRAN"/>
    <property type="match status" value="2"/>
</dbReference>
<feature type="signal peptide" evidence="5">
    <location>
        <begin position="1"/>
        <end position="15"/>
    </location>
</feature>
<evidence type="ECO:0000256" key="4">
    <source>
        <dbReference type="ARBA" id="ARBA00023157"/>
    </source>
</evidence>
<comment type="subcellular location">
    <subcellularLocation>
        <location evidence="1">Secreted</location>
    </subcellularLocation>
</comment>
<keyword evidence="5" id="KW-0732">Signal</keyword>
<dbReference type="InterPro" id="IPR037277">
    <property type="entry name" value="Granulin_sf"/>
</dbReference>
<proteinExistence type="inferred from homology"/>
<dbReference type="SUPFAM" id="SSF57277">
    <property type="entry name" value="Granulin repeat"/>
    <property type="match status" value="4"/>
</dbReference>
<dbReference type="EMBL" id="JAAMOB010000019">
    <property type="protein sequence ID" value="KAF4100387.1"/>
    <property type="molecule type" value="Genomic_DNA"/>
</dbReference>
<evidence type="ECO:0000256" key="3">
    <source>
        <dbReference type="ARBA" id="ARBA00022525"/>
    </source>
</evidence>
<dbReference type="PANTHER" id="PTHR12274:SF3">
    <property type="entry name" value="PROGRANULIN"/>
    <property type="match status" value="1"/>
</dbReference>
<evidence type="ECO:0000313" key="7">
    <source>
        <dbReference type="EMBL" id="KAF4100387.1"/>
    </source>
</evidence>
<dbReference type="InterPro" id="IPR039036">
    <property type="entry name" value="Granulin_fam"/>
</dbReference>
<name>A0A7J6BZH1_9TELE</name>
<accession>A0A7J6BZH1</accession>
<evidence type="ECO:0000313" key="8">
    <source>
        <dbReference type="Proteomes" id="UP000579812"/>
    </source>
</evidence>
<reference evidence="7 8" key="1">
    <citation type="submission" date="2020-04" db="EMBL/GenBank/DDBJ databases">
        <title>Chromosome-level genome assembly of a cyprinid fish Onychostoma macrolepis by integration of Nanopore Sequencing, Bionano and Hi-C technology.</title>
        <authorList>
            <person name="Wang D."/>
        </authorList>
    </citation>
    <scope>NUCLEOTIDE SEQUENCE [LARGE SCALE GENOMIC DNA]</scope>
    <source>
        <strain evidence="7">SWU-2019</strain>
        <tissue evidence="7">Muscle</tissue>
    </source>
</reference>
<dbReference type="PANTHER" id="PTHR12274">
    <property type="entry name" value="GRANULIN"/>
    <property type="match status" value="1"/>
</dbReference>
<gene>
    <name evidence="7" type="ORF">G5714_018583</name>
</gene>
<comment type="similarity">
    <text evidence="2">Belongs to the granulin family.</text>
</comment>
<dbReference type="Pfam" id="PF00396">
    <property type="entry name" value="Granulin"/>
    <property type="match status" value="2"/>
</dbReference>
<dbReference type="Gene3D" id="2.10.25.160">
    <property type="entry name" value="Granulin"/>
    <property type="match status" value="4"/>
</dbReference>
<protein>
    <recommendedName>
        <fullName evidence="6">Granulins domain-containing protein</fullName>
    </recommendedName>
</protein>
<keyword evidence="4" id="KW-1015">Disulfide bond</keyword>
<sequence length="329" mass="36007">MIPVLVLLMAALVAADEPMMDLTEPAESVSVVHCDSYTICPDGTTCCLSPYGVWSCCPFSMGQCCRDGIHCCRHGYHCDSTSTHCLRGWLRLPSSPKPATKAIQKPQSVPFDQALNWQSQTEKVHCDGNVYCPTEQFCCKTSAGQWGCCSEMEFGRSHVYKYKRYSINNTQHSQQQNNPTSKMVPVLMLLMVALVAAESDSASVSVVHCDTSSYCPDGTTCCLNAYGSWGCCPYPMGQCCRDGLHCCPHGHLCDSTSSYCQGGWLRLPSSPRLALKAIQKTQSVSVDQALNWQSQTEKVHCDGNVYCPTEQFCCKTSAGQWGCCSGLVL</sequence>
<evidence type="ECO:0000256" key="1">
    <source>
        <dbReference type="ARBA" id="ARBA00004613"/>
    </source>
</evidence>
<evidence type="ECO:0000256" key="2">
    <source>
        <dbReference type="ARBA" id="ARBA00010093"/>
    </source>
</evidence>
<evidence type="ECO:0000256" key="5">
    <source>
        <dbReference type="SAM" id="SignalP"/>
    </source>
</evidence>
<dbReference type="PROSITE" id="PS00799">
    <property type="entry name" value="GRANULINS"/>
    <property type="match status" value="1"/>
</dbReference>
<comment type="caution">
    <text evidence="7">The sequence shown here is derived from an EMBL/GenBank/DDBJ whole genome shotgun (WGS) entry which is preliminary data.</text>
</comment>
<keyword evidence="8" id="KW-1185">Reference proteome</keyword>